<dbReference type="InterPro" id="IPR050373">
    <property type="entry name" value="Fibrinogen_C-term_domain"/>
</dbReference>
<evidence type="ECO:0000256" key="1">
    <source>
        <dbReference type="ARBA" id="ARBA00023157"/>
    </source>
</evidence>
<protein>
    <submittedName>
        <fullName evidence="4">AGAP010811-PA</fullName>
    </submittedName>
</protein>
<reference evidence="4" key="4">
    <citation type="journal article" date="2007" name="Genome Biol.">
        <title>Update of the Anopheles gambiae PEST genome assembly.</title>
        <authorList>
            <person name="Sharakhova M.V."/>
            <person name="Hammond M.P."/>
            <person name="Lobo N.F."/>
            <person name="Krzywinski J."/>
            <person name="Unger M.F."/>
            <person name="Hillenmeyer M.E."/>
            <person name="Bruggner R.V."/>
            <person name="Birney E."/>
            <person name="Collins F.H."/>
        </authorList>
    </citation>
    <scope>NUCLEOTIDE SEQUENCE</scope>
    <source>
        <strain evidence="4">PEST</strain>
    </source>
</reference>
<dbReference type="PANTHER" id="PTHR19143:SF327">
    <property type="entry name" value="FI21813P1-RELATED"/>
    <property type="match status" value="1"/>
</dbReference>
<feature type="signal peptide" evidence="2">
    <location>
        <begin position="1"/>
        <end position="22"/>
    </location>
</feature>
<reference evidence="4" key="2">
    <citation type="submission" date="2002-03" db="EMBL/GenBank/DDBJ databases">
        <authorList>
            <consortium name="The Anopheles Genome Sequencing Consortium"/>
        </authorList>
    </citation>
    <scope>NUCLEOTIDE SEQUENCE</scope>
    <source>
        <strain evidence="4">PEST</strain>
    </source>
</reference>
<dbReference type="FunCoup" id="Q7Q248">
    <property type="interactions" value="3"/>
</dbReference>
<dbReference type="InParanoid" id="Q7Q248"/>
<dbReference type="VEuPathDB" id="VectorBase:AGAP010811"/>
<dbReference type="VEuPathDB" id="VectorBase:AGAP011231"/>
<comment type="caution">
    <text evidence="4">The sequence shown here is derived from an EMBL/GenBank/DDBJ whole genome shotgun (WGS) entry which is preliminary data.</text>
</comment>
<dbReference type="OMA" id="INCATRH"/>
<dbReference type="InterPro" id="IPR036056">
    <property type="entry name" value="Fibrinogen-like_C"/>
</dbReference>
<dbReference type="InterPro" id="IPR002181">
    <property type="entry name" value="Fibrinogen_a/b/g_C_dom"/>
</dbReference>
<reference evidence="4" key="5">
    <citation type="submission" date="2011-05" db="EMBL/GenBank/DDBJ databases">
        <authorList>
            <consortium name="VectorBase"/>
        </authorList>
    </citation>
    <scope>NUCLEOTIDE SEQUENCE</scope>
    <source>
        <strain evidence="4">PEST</strain>
    </source>
</reference>
<proteinExistence type="predicted"/>
<accession>Q7Q248</accession>
<evidence type="ECO:0000259" key="3">
    <source>
        <dbReference type="PROSITE" id="PS51406"/>
    </source>
</evidence>
<dbReference type="SMART" id="SM00186">
    <property type="entry name" value="FBG"/>
    <property type="match status" value="1"/>
</dbReference>
<dbReference type="EMBL" id="AAAB01008979">
    <property type="protein sequence ID" value="EAA13743.3"/>
    <property type="molecule type" value="Genomic_DNA"/>
</dbReference>
<keyword evidence="1" id="KW-1015">Disulfide bond</keyword>
<reference evidence="4" key="3">
    <citation type="journal article" date="2004" name="Trends Parasitol.">
        <title>The Anopheles gambiae genome: an update.</title>
        <authorList>
            <person name="Mongin E."/>
            <person name="Louis C."/>
            <person name="Holt R.A."/>
            <person name="Birney E."/>
            <person name="Collins F.H."/>
        </authorList>
    </citation>
    <scope>NUCLEOTIDE SEQUENCE</scope>
    <source>
        <strain evidence="4">PEST</strain>
    </source>
</reference>
<evidence type="ECO:0000313" key="4">
    <source>
        <dbReference type="EMBL" id="EAA13743.3"/>
    </source>
</evidence>
<dbReference type="Pfam" id="PF00147">
    <property type="entry name" value="Fibrinogen_C"/>
    <property type="match status" value="1"/>
</dbReference>
<dbReference type="PROSITE" id="PS00514">
    <property type="entry name" value="FIBRINOGEN_C_1"/>
    <property type="match status" value="1"/>
</dbReference>
<reference evidence="4" key="1">
    <citation type="journal article" date="2002" name="Science">
        <title>The genome sequence of the malaria mosquito Anopheles gambiae.</title>
        <authorList>
            <person name="Holt R.A."/>
            <person name="Subramanian G.M."/>
            <person name="Halpern A."/>
            <person name="Sutton G.G."/>
            <person name="Charlab R."/>
            <person name="Nusskern D.R."/>
            <person name="Wincker P."/>
            <person name="Clark A.G."/>
            <person name="Ribeiro J.M."/>
            <person name="Wides R."/>
            <person name="Salzberg S.L."/>
            <person name="Loftus B."/>
            <person name="Yandell M."/>
            <person name="Majoros W.H."/>
            <person name="Rusch D.B."/>
            <person name="Lai Z."/>
            <person name="Kraft C.L."/>
            <person name="Abril J.F."/>
            <person name="Anthouard V."/>
            <person name="Arensburger P."/>
            <person name="Atkinson P.W."/>
            <person name="Baden H."/>
            <person name="de Berardinis V."/>
            <person name="Baldwin D."/>
            <person name="Benes V."/>
            <person name="Biedler J."/>
            <person name="Blass C."/>
            <person name="Bolanos R."/>
            <person name="Boscus D."/>
            <person name="Barnstead M."/>
            <person name="Cai S."/>
            <person name="Center A."/>
            <person name="Chaturverdi K."/>
            <person name="Christophides G.K."/>
            <person name="Chrystal M.A."/>
            <person name="Clamp M."/>
            <person name="Cravchik A."/>
            <person name="Curwen V."/>
            <person name="Dana A."/>
            <person name="Delcher A."/>
            <person name="Dew I."/>
            <person name="Evans C.A."/>
            <person name="Flanigan M."/>
            <person name="Grundschober-Freimoser A."/>
            <person name="Friedli L."/>
            <person name="Gu Z."/>
            <person name="Guan P."/>
            <person name="Guigo R."/>
            <person name="Hillenmeyer M.E."/>
            <person name="Hladun S.L."/>
            <person name="Hogan J.R."/>
            <person name="Hong Y.S."/>
            <person name="Hoover J."/>
            <person name="Jaillon O."/>
            <person name="Ke Z."/>
            <person name="Kodira C."/>
            <person name="Kokoza E."/>
            <person name="Koutsos A."/>
            <person name="Letunic I."/>
            <person name="Levitsky A."/>
            <person name="Liang Y."/>
            <person name="Lin J.J."/>
            <person name="Lobo N.F."/>
            <person name="Lopez J.R."/>
            <person name="Malek J.A."/>
            <person name="McIntosh T.C."/>
            <person name="Meister S."/>
            <person name="Miller J."/>
            <person name="Mobarry C."/>
            <person name="Mongin E."/>
            <person name="Murphy S.D."/>
            <person name="O'Brochta D.A."/>
            <person name="Pfannkoch C."/>
            <person name="Qi R."/>
            <person name="Regier M.A."/>
            <person name="Remington K."/>
            <person name="Shao H."/>
            <person name="Sharakhova M.V."/>
            <person name="Sitter C.D."/>
            <person name="Shetty J."/>
            <person name="Smith T.J."/>
            <person name="Strong R."/>
            <person name="Sun J."/>
            <person name="Thomasova D."/>
            <person name="Ton L.Q."/>
            <person name="Topalis P."/>
            <person name="Tu Z."/>
            <person name="Unger M.F."/>
            <person name="Walenz B."/>
            <person name="Wang A."/>
            <person name="Wang J."/>
            <person name="Wang M."/>
            <person name="Wang X."/>
            <person name="Woodford K.J."/>
            <person name="Wortman J.R."/>
            <person name="Wu M."/>
            <person name="Yao A."/>
            <person name="Zdobnov E.M."/>
            <person name="Zhang H."/>
            <person name="Zhao Q."/>
            <person name="Zhao S."/>
            <person name="Zhu S.C."/>
            <person name="Zhimulev I."/>
            <person name="Coluzzi M."/>
            <person name="della Torre A."/>
            <person name="Roth C.W."/>
            <person name="Louis C."/>
            <person name="Kalush F."/>
            <person name="Mural R.J."/>
            <person name="Myers E.W."/>
            <person name="Adams M.D."/>
            <person name="Smith H.O."/>
            <person name="Broder S."/>
            <person name="Gardner M.J."/>
            <person name="Fraser C.M."/>
            <person name="Birney E."/>
            <person name="Bork P."/>
            <person name="Brey P.T."/>
            <person name="Venter J.C."/>
            <person name="Weissenbach J."/>
            <person name="Kafatos F.C."/>
            <person name="Collins F.H."/>
            <person name="Hoffman S.L."/>
        </authorList>
    </citation>
    <scope>NUCLEOTIDE SEQUENCE [LARGE SCALE GENOMIC DNA]</scope>
    <source>
        <strain evidence="4">PEST</strain>
    </source>
</reference>
<dbReference type="PhylomeDB" id="Q7Q248"/>
<dbReference type="eggNOG" id="KOG2579">
    <property type="taxonomic scope" value="Eukaryota"/>
</dbReference>
<keyword evidence="2" id="KW-0732">Signal</keyword>
<gene>
    <name evidence="4" type="ORF">AgaP_AGAP010811</name>
</gene>
<dbReference type="VEuPathDB" id="VectorBase:AGAMI1_003461"/>
<feature type="chain" id="PRO_5014588081" evidence="2">
    <location>
        <begin position="23"/>
        <end position="291"/>
    </location>
</feature>
<dbReference type="Gene3D" id="3.90.215.10">
    <property type="entry name" value="Gamma Fibrinogen, chain A, domain 1"/>
    <property type="match status" value="1"/>
</dbReference>
<organism evidence="4">
    <name type="scientific">Anopheles gambiae</name>
    <name type="common">African malaria mosquito</name>
    <dbReference type="NCBI Taxonomy" id="7165"/>
    <lineage>
        <taxon>Eukaryota</taxon>
        <taxon>Metazoa</taxon>
        <taxon>Ecdysozoa</taxon>
        <taxon>Arthropoda</taxon>
        <taxon>Hexapoda</taxon>
        <taxon>Insecta</taxon>
        <taxon>Pterygota</taxon>
        <taxon>Neoptera</taxon>
        <taxon>Endopterygota</taxon>
        <taxon>Diptera</taxon>
        <taxon>Nematocera</taxon>
        <taxon>Culicoidea</taxon>
        <taxon>Culicidae</taxon>
        <taxon>Anophelinae</taxon>
        <taxon>Anopheles</taxon>
    </lineage>
</organism>
<dbReference type="CDD" id="cd00087">
    <property type="entry name" value="FReD"/>
    <property type="match status" value="1"/>
</dbReference>
<dbReference type="AlphaFoldDB" id="Q7Q248"/>
<sequence length="291" mass="33362">MFVANIILGFVLVLILTSKVYSTEPNVTDKNCGGFAFEMLVTKLEYLQHTLSEMDAVMKHTEKTLFQAINQIAVTFRSCKENPSQLSGKYIIQSTEADEPFLGYCEQTAFAGGWLVFQHRYDGSVGFYRNWTEYRDGFGSIDGEFWLGLEQLHRLTSARVYELLVELKDFSGNYMYARYDEFAIGSEAQQYQLTKLGSYSGTAGDSLIYHKDAKFSTRDRDNDDNQGGNCASRCSGAWWYKNCADSNLNGVYMRENGAKAMSWYHYRLSRFGLAYSRLMIRERQQINKRNG</sequence>
<evidence type="ECO:0000256" key="2">
    <source>
        <dbReference type="SAM" id="SignalP"/>
    </source>
</evidence>
<dbReference type="SUPFAM" id="SSF56496">
    <property type="entry name" value="Fibrinogen C-terminal domain-like"/>
    <property type="match status" value="1"/>
</dbReference>
<dbReference type="InterPro" id="IPR020837">
    <property type="entry name" value="Fibrinogen_CS"/>
</dbReference>
<feature type="domain" description="Fibrinogen C-terminal" evidence="3">
    <location>
        <begin position="70"/>
        <end position="284"/>
    </location>
</feature>
<dbReference type="PANTHER" id="PTHR19143">
    <property type="entry name" value="FIBRINOGEN/TENASCIN/ANGIOPOEITIN"/>
    <property type="match status" value="1"/>
</dbReference>
<name>Q7Q248_ANOGA</name>
<dbReference type="PaxDb" id="7165-AGAP010811-PA"/>
<dbReference type="PROSITE" id="PS51406">
    <property type="entry name" value="FIBRINOGEN_C_2"/>
    <property type="match status" value="1"/>
</dbReference>
<dbReference type="InterPro" id="IPR014716">
    <property type="entry name" value="Fibrinogen_a/b/g_C_1"/>
</dbReference>
<dbReference type="HOGENOM" id="CLU_038628_1_0_1"/>